<evidence type="ECO:0000313" key="2">
    <source>
        <dbReference type="EMBL" id="KAK6347916.1"/>
    </source>
</evidence>
<accession>A0AAN8NXH8</accession>
<sequence>MPRAVKETAKEAAPRKLRCKISGNASAPLPENPSSENATGRILRPRKARRTPWEQAPSPPRKRGRPSDESDGNAAASKRHKETHEAPLPGVERDTRDGVRGVTPVATPEREGSQIPNLQKELTNAQERVRVAEAKLAKAEKKIRQLQGRTERLDESLKNEKVRSHVSELRRQDAVFRLEQHIENAKMPSVIFGEDVEASMKDLFGGKLASWAVDSFEEIDIATIVSELEVLDEDPAFRGLFSFDCFNVSISEALKSLGGPAFFEALVASTLAERFFDNPFFACPPLMRDALTDVRDQIAKTDLPAACKWTADTVAQIATSDKIGVERYLEGFAETLNRYLRTVINKNDYLPADNIEALERRLRAVVREAAELALKWHSHEQKFGVFKTPGKAFWEEGLEGNCVPYRRDLEEVRRVGAWEVVATIRPGFVIYTSPVHGRRLSVPGVWTKAILALRQVVEAG</sequence>
<keyword evidence="3" id="KW-1185">Reference proteome</keyword>
<evidence type="ECO:0000256" key="1">
    <source>
        <dbReference type="SAM" id="MobiDB-lite"/>
    </source>
</evidence>
<organism evidence="2 3">
    <name type="scientific">Orbilia javanica</name>
    <dbReference type="NCBI Taxonomy" id="47235"/>
    <lineage>
        <taxon>Eukaryota</taxon>
        <taxon>Fungi</taxon>
        <taxon>Dikarya</taxon>
        <taxon>Ascomycota</taxon>
        <taxon>Pezizomycotina</taxon>
        <taxon>Orbiliomycetes</taxon>
        <taxon>Orbiliales</taxon>
        <taxon>Orbiliaceae</taxon>
        <taxon>Orbilia</taxon>
    </lineage>
</organism>
<name>A0AAN8NXH8_9PEZI</name>
<protein>
    <submittedName>
        <fullName evidence="2">Uncharacterized protein</fullName>
    </submittedName>
</protein>
<dbReference type="EMBL" id="JAVHNR010000003">
    <property type="protein sequence ID" value="KAK6347916.1"/>
    <property type="molecule type" value="Genomic_DNA"/>
</dbReference>
<reference evidence="2 3" key="1">
    <citation type="submission" date="2019-10" db="EMBL/GenBank/DDBJ databases">
        <authorList>
            <person name="Palmer J.M."/>
        </authorList>
    </citation>
    <scope>NUCLEOTIDE SEQUENCE [LARGE SCALE GENOMIC DNA]</scope>
    <source>
        <strain evidence="2 3">TWF718</strain>
    </source>
</reference>
<comment type="caution">
    <text evidence="2">The sequence shown here is derived from an EMBL/GenBank/DDBJ whole genome shotgun (WGS) entry which is preliminary data.</text>
</comment>
<dbReference type="AlphaFoldDB" id="A0AAN8NXH8"/>
<evidence type="ECO:0000313" key="3">
    <source>
        <dbReference type="Proteomes" id="UP001313282"/>
    </source>
</evidence>
<feature type="compositionally biased region" description="Basic and acidic residues" evidence="1">
    <location>
        <begin position="1"/>
        <end position="14"/>
    </location>
</feature>
<feature type="region of interest" description="Disordered" evidence="1">
    <location>
        <begin position="1"/>
        <end position="121"/>
    </location>
</feature>
<proteinExistence type="predicted"/>
<dbReference type="Proteomes" id="UP001313282">
    <property type="component" value="Unassembled WGS sequence"/>
</dbReference>
<gene>
    <name evidence="2" type="ORF">TWF718_005736</name>
</gene>